<evidence type="ECO:0000256" key="4">
    <source>
        <dbReference type="ARBA" id="ARBA00023139"/>
    </source>
</evidence>
<evidence type="ECO:0000313" key="7">
    <source>
        <dbReference type="EMBL" id="MFC5466996.1"/>
    </source>
</evidence>
<comment type="caution">
    <text evidence="7">The sequence shown here is derived from an EMBL/GenBank/DDBJ whole genome shotgun (WGS) entry which is preliminary data.</text>
</comment>
<gene>
    <name evidence="7" type="ORF">ACFPM4_19915</name>
</gene>
<keyword evidence="5" id="KW-0449">Lipoprotein</keyword>
<dbReference type="PANTHER" id="PTHR43649:SF33">
    <property type="entry name" value="POLYGALACTURONAN_RHAMNOGALACTURONAN-BINDING PROTEIN YTCQ"/>
    <property type="match status" value="1"/>
</dbReference>
<dbReference type="RefSeq" id="WP_382355769.1">
    <property type="nucleotide sequence ID" value="NZ_JBHSMC010000045.1"/>
</dbReference>
<dbReference type="InterPro" id="IPR006059">
    <property type="entry name" value="SBP"/>
</dbReference>
<reference evidence="8" key="1">
    <citation type="journal article" date="2019" name="Int. J. Syst. Evol. Microbiol.">
        <title>The Global Catalogue of Microorganisms (GCM) 10K type strain sequencing project: providing services to taxonomists for standard genome sequencing and annotation.</title>
        <authorList>
            <consortium name="The Broad Institute Genomics Platform"/>
            <consortium name="The Broad Institute Genome Sequencing Center for Infectious Disease"/>
            <person name="Wu L."/>
            <person name="Ma J."/>
        </authorList>
    </citation>
    <scope>NUCLEOTIDE SEQUENCE [LARGE SCALE GENOMIC DNA]</scope>
    <source>
        <strain evidence="8">CGMCC 1.12237</strain>
    </source>
</reference>
<feature type="signal peptide" evidence="6">
    <location>
        <begin position="1"/>
        <end position="19"/>
    </location>
</feature>
<dbReference type="EMBL" id="JBHSMC010000045">
    <property type="protein sequence ID" value="MFC5466996.1"/>
    <property type="molecule type" value="Genomic_DNA"/>
</dbReference>
<keyword evidence="8" id="KW-1185">Reference proteome</keyword>
<evidence type="ECO:0000256" key="5">
    <source>
        <dbReference type="ARBA" id="ARBA00023288"/>
    </source>
</evidence>
<evidence type="ECO:0000256" key="6">
    <source>
        <dbReference type="SAM" id="SignalP"/>
    </source>
</evidence>
<evidence type="ECO:0000256" key="3">
    <source>
        <dbReference type="ARBA" id="ARBA00023136"/>
    </source>
</evidence>
<accession>A0ABW0LR15</accession>
<name>A0ABW0LR15_9BACI</name>
<keyword evidence="2 6" id="KW-0732">Signal</keyword>
<dbReference type="Pfam" id="PF01547">
    <property type="entry name" value="SBP_bac_1"/>
    <property type="match status" value="1"/>
</dbReference>
<evidence type="ECO:0000256" key="2">
    <source>
        <dbReference type="ARBA" id="ARBA00022729"/>
    </source>
</evidence>
<keyword evidence="4" id="KW-0564">Palmitate</keyword>
<keyword evidence="1" id="KW-1003">Cell membrane</keyword>
<keyword evidence="3" id="KW-0472">Membrane</keyword>
<dbReference type="Proteomes" id="UP001596147">
    <property type="component" value="Unassembled WGS sequence"/>
</dbReference>
<dbReference type="Gene3D" id="3.40.190.10">
    <property type="entry name" value="Periplasmic binding protein-like II"/>
    <property type="match status" value="1"/>
</dbReference>
<dbReference type="InterPro" id="IPR050490">
    <property type="entry name" value="Bact_solute-bd_prot1"/>
</dbReference>
<dbReference type="PANTHER" id="PTHR43649">
    <property type="entry name" value="ARABINOSE-BINDING PROTEIN-RELATED"/>
    <property type="match status" value="1"/>
</dbReference>
<sequence length="448" mass="50937">MNRKIGILLILFISFLVFAGCSKKETDNQKGKNSEKENDNAIFEINPNIEGEIVYWTRSANIFEELVEEFNKEYPNIKVNVVVLGGGELEDKLQTTLAAGSGAPDLAQVGVNSLHRFTTEGLLEDLLQPPYDAGRFQQYVTDYDWNRWKSLDGKRQLALPWDVTTGVFYYRQDIYEQMGLPSEPEELGEYLQDTENFMNAAKTLAANDIYMYDWRDLPAVQYGDSVGYFDTDYNWVRNDDKMAELLDVVKQGIQVGWAPQLSGLWSDEGKALMKQGKIASLSLDSWGARDIKIVLPEQEGKWRVTKRPLGYTNGGGTSFVIPAQSQQKDAAWAFMQWMTLSEESWKILLEHAVQPTFTHITSLPWYEEFTNEYLGGQQEFKLYSSLAETIPVRRYTALDGPAWNIYIDGLNKAIENNIDSKTALSQIESNVLKELATEIEELKAEEGK</sequence>
<evidence type="ECO:0000256" key="1">
    <source>
        <dbReference type="ARBA" id="ARBA00022475"/>
    </source>
</evidence>
<dbReference type="SUPFAM" id="SSF53850">
    <property type="entry name" value="Periplasmic binding protein-like II"/>
    <property type="match status" value="1"/>
</dbReference>
<protein>
    <submittedName>
        <fullName evidence="7">Extracellular solute-binding protein</fullName>
    </submittedName>
</protein>
<feature type="chain" id="PRO_5046203112" evidence="6">
    <location>
        <begin position="20"/>
        <end position="448"/>
    </location>
</feature>
<proteinExistence type="predicted"/>
<evidence type="ECO:0000313" key="8">
    <source>
        <dbReference type="Proteomes" id="UP001596147"/>
    </source>
</evidence>
<organism evidence="7 8">
    <name type="scientific">Lederbergia graminis</name>
    <dbReference type="NCBI Taxonomy" id="735518"/>
    <lineage>
        <taxon>Bacteria</taxon>
        <taxon>Bacillati</taxon>
        <taxon>Bacillota</taxon>
        <taxon>Bacilli</taxon>
        <taxon>Bacillales</taxon>
        <taxon>Bacillaceae</taxon>
        <taxon>Lederbergia</taxon>
    </lineage>
</organism>
<dbReference type="PROSITE" id="PS51257">
    <property type="entry name" value="PROKAR_LIPOPROTEIN"/>
    <property type="match status" value="1"/>
</dbReference>